<dbReference type="GO" id="GO:0000976">
    <property type="term" value="F:transcription cis-regulatory region binding"/>
    <property type="evidence" value="ECO:0007669"/>
    <property type="project" value="TreeGrafter"/>
</dbReference>
<keyword evidence="4" id="KW-0804">Transcription</keyword>
<dbReference type="Pfam" id="PF03466">
    <property type="entry name" value="LysR_substrate"/>
    <property type="match status" value="1"/>
</dbReference>
<evidence type="ECO:0000313" key="7">
    <source>
        <dbReference type="Proteomes" id="UP000248887"/>
    </source>
</evidence>
<sequence>MKPYEQRLPFHLDWNLLRTFMVVAEQGGITRAADHLGLRQPTISSALKRLEDTVGHRLVDRGPSHFAVTEAGRILYQEARAMFEAVAQLPGRLSVAEARVSGHIHIALTSHVVSPHFDALLARFNAQHPDVTYAITVTESAEVLNRLRQNRSTLGLCLMSRPDPALTARVLFREYFGLFCGPRHRLFGRESITLAELQGEDCVSFQTDIEGGSLHSVTQLRERALLKPKLKGVSANLPEVLRMIVTGIGVGALPVHVARRDVEAGQLWPLPPHDDLPAVDVFFVTNPLRSLNPAERILLQQVNDMLDEVPASERAYRG</sequence>
<comment type="caution">
    <text evidence="6">The sequence shown here is derived from an EMBL/GenBank/DDBJ whole genome shotgun (WGS) entry which is preliminary data.</text>
</comment>
<proteinExistence type="inferred from homology"/>
<evidence type="ECO:0000256" key="1">
    <source>
        <dbReference type="ARBA" id="ARBA00009437"/>
    </source>
</evidence>
<protein>
    <submittedName>
        <fullName evidence="6">LysR family transcriptional regulator</fullName>
    </submittedName>
</protein>
<dbReference type="PRINTS" id="PR00039">
    <property type="entry name" value="HTHLYSR"/>
</dbReference>
<evidence type="ECO:0000256" key="4">
    <source>
        <dbReference type="ARBA" id="ARBA00023163"/>
    </source>
</evidence>
<accession>A0A2W5R2F4</accession>
<evidence type="ECO:0000259" key="5">
    <source>
        <dbReference type="PROSITE" id="PS50931"/>
    </source>
</evidence>
<comment type="similarity">
    <text evidence="1">Belongs to the LysR transcriptional regulatory family.</text>
</comment>
<dbReference type="EMBL" id="QFQD01000028">
    <property type="protein sequence ID" value="PZQ82809.1"/>
    <property type="molecule type" value="Genomic_DNA"/>
</dbReference>
<dbReference type="FunFam" id="1.10.10.10:FF:000001">
    <property type="entry name" value="LysR family transcriptional regulator"/>
    <property type="match status" value="1"/>
</dbReference>
<dbReference type="InterPro" id="IPR036388">
    <property type="entry name" value="WH-like_DNA-bd_sf"/>
</dbReference>
<gene>
    <name evidence="6" type="ORF">DI549_10135</name>
</gene>
<dbReference type="PANTHER" id="PTHR30126">
    <property type="entry name" value="HTH-TYPE TRANSCRIPTIONAL REGULATOR"/>
    <property type="match status" value="1"/>
</dbReference>
<dbReference type="SUPFAM" id="SSF46785">
    <property type="entry name" value="Winged helix' DNA-binding domain"/>
    <property type="match status" value="1"/>
</dbReference>
<dbReference type="Gene3D" id="3.40.190.290">
    <property type="match status" value="1"/>
</dbReference>
<dbReference type="AlphaFoldDB" id="A0A2W5R2F4"/>
<dbReference type="InterPro" id="IPR036390">
    <property type="entry name" value="WH_DNA-bd_sf"/>
</dbReference>
<feature type="domain" description="HTH lysR-type" evidence="5">
    <location>
        <begin position="12"/>
        <end position="69"/>
    </location>
</feature>
<organism evidence="6 7">
    <name type="scientific">Ancylobacter novellus</name>
    <name type="common">Thiobacillus novellus</name>
    <dbReference type="NCBI Taxonomy" id="921"/>
    <lineage>
        <taxon>Bacteria</taxon>
        <taxon>Pseudomonadati</taxon>
        <taxon>Pseudomonadota</taxon>
        <taxon>Alphaproteobacteria</taxon>
        <taxon>Hyphomicrobiales</taxon>
        <taxon>Xanthobacteraceae</taxon>
        <taxon>Ancylobacter</taxon>
    </lineage>
</organism>
<reference evidence="6 7" key="1">
    <citation type="submission" date="2017-08" db="EMBL/GenBank/DDBJ databases">
        <title>Infants hospitalized years apart are colonized by the same room-sourced microbial strains.</title>
        <authorList>
            <person name="Brooks B."/>
            <person name="Olm M.R."/>
            <person name="Firek B.A."/>
            <person name="Baker R."/>
            <person name="Thomas B.C."/>
            <person name="Morowitz M.J."/>
            <person name="Banfield J.F."/>
        </authorList>
    </citation>
    <scope>NUCLEOTIDE SEQUENCE [LARGE SCALE GENOMIC DNA]</scope>
    <source>
        <strain evidence="6">S2_005_001_R2_27</strain>
    </source>
</reference>
<dbReference type="Pfam" id="PF00126">
    <property type="entry name" value="HTH_1"/>
    <property type="match status" value="1"/>
</dbReference>
<dbReference type="PROSITE" id="PS50931">
    <property type="entry name" value="HTH_LYSR"/>
    <property type="match status" value="1"/>
</dbReference>
<dbReference type="Gene3D" id="1.10.10.10">
    <property type="entry name" value="Winged helix-like DNA-binding domain superfamily/Winged helix DNA-binding domain"/>
    <property type="match status" value="1"/>
</dbReference>
<dbReference type="GO" id="GO:0003700">
    <property type="term" value="F:DNA-binding transcription factor activity"/>
    <property type="evidence" value="ECO:0007669"/>
    <property type="project" value="InterPro"/>
</dbReference>
<name>A0A2W5R2F4_ANCNO</name>
<keyword evidence="2" id="KW-0805">Transcription regulation</keyword>
<dbReference type="InterPro" id="IPR005119">
    <property type="entry name" value="LysR_subst-bd"/>
</dbReference>
<dbReference type="PANTHER" id="PTHR30126:SF98">
    <property type="entry name" value="HTH-TYPE TRANSCRIPTIONAL ACTIVATOR BAUR"/>
    <property type="match status" value="1"/>
</dbReference>
<evidence type="ECO:0000256" key="2">
    <source>
        <dbReference type="ARBA" id="ARBA00023015"/>
    </source>
</evidence>
<keyword evidence="3" id="KW-0238">DNA-binding</keyword>
<dbReference type="Proteomes" id="UP000248887">
    <property type="component" value="Unassembled WGS sequence"/>
</dbReference>
<evidence type="ECO:0000313" key="6">
    <source>
        <dbReference type="EMBL" id="PZQ82809.1"/>
    </source>
</evidence>
<evidence type="ECO:0000256" key="3">
    <source>
        <dbReference type="ARBA" id="ARBA00023125"/>
    </source>
</evidence>
<dbReference type="CDD" id="cd05466">
    <property type="entry name" value="PBP2_LTTR_substrate"/>
    <property type="match status" value="1"/>
</dbReference>
<dbReference type="SUPFAM" id="SSF53850">
    <property type="entry name" value="Periplasmic binding protein-like II"/>
    <property type="match status" value="1"/>
</dbReference>
<dbReference type="InterPro" id="IPR000847">
    <property type="entry name" value="LysR_HTH_N"/>
</dbReference>